<dbReference type="Gene3D" id="3.40.47.10">
    <property type="match status" value="2"/>
</dbReference>
<dbReference type="PROSITE" id="PS52004">
    <property type="entry name" value="KS3_2"/>
    <property type="match status" value="1"/>
</dbReference>
<name>A0A0J7Z830_STRVR</name>
<dbReference type="InterPro" id="IPR018201">
    <property type="entry name" value="Ketoacyl_synth_AS"/>
</dbReference>
<dbReference type="CDD" id="cd00834">
    <property type="entry name" value="KAS_I_II"/>
    <property type="match status" value="1"/>
</dbReference>
<dbReference type="Proteomes" id="UP000037432">
    <property type="component" value="Unassembled WGS sequence"/>
</dbReference>
<evidence type="ECO:0000256" key="4">
    <source>
        <dbReference type="RuleBase" id="RU003694"/>
    </source>
</evidence>
<dbReference type="Pfam" id="PF00109">
    <property type="entry name" value="ketoacyl-synt"/>
    <property type="match status" value="1"/>
</dbReference>
<comment type="similarity">
    <text evidence="1 4">Belongs to the thiolase-like superfamily. Beta-ketoacyl-ACP synthases family.</text>
</comment>
<evidence type="ECO:0000313" key="6">
    <source>
        <dbReference type="EMBL" id="KMS72356.1"/>
    </source>
</evidence>
<dbReference type="InterPro" id="IPR014030">
    <property type="entry name" value="Ketoacyl_synth_N"/>
</dbReference>
<dbReference type="InterPro" id="IPR000794">
    <property type="entry name" value="Beta-ketoacyl_synthase"/>
</dbReference>
<accession>A0A0J7Z830</accession>
<comment type="caution">
    <text evidence="6">The sequence shown here is derived from an EMBL/GenBank/DDBJ whole genome shotgun (WGS) entry which is preliminary data.</text>
</comment>
<dbReference type="GO" id="GO:0004315">
    <property type="term" value="F:3-oxoacyl-[acyl-carrier-protein] synthase activity"/>
    <property type="evidence" value="ECO:0007669"/>
    <property type="project" value="InterPro"/>
</dbReference>
<dbReference type="NCBIfam" id="NF005589">
    <property type="entry name" value="PRK07314.1"/>
    <property type="match status" value="1"/>
</dbReference>
<proteinExistence type="inferred from homology"/>
<evidence type="ECO:0000256" key="1">
    <source>
        <dbReference type="ARBA" id="ARBA00008467"/>
    </source>
</evidence>
<evidence type="ECO:0000256" key="2">
    <source>
        <dbReference type="ARBA" id="ARBA00022679"/>
    </source>
</evidence>
<evidence type="ECO:0000313" key="7">
    <source>
        <dbReference type="Proteomes" id="UP000037432"/>
    </source>
</evidence>
<feature type="domain" description="Ketosynthase family 3 (KS3)" evidence="5">
    <location>
        <begin position="4"/>
        <end position="406"/>
    </location>
</feature>
<dbReference type="PANTHER" id="PTHR11712:SF347">
    <property type="entry name" value="BETA KETOACYL-ACYL CARRIER PROTEIN SYNTHASE"/>
    <property type="match status" value="1"/>
</dbReference>
<protein>
    <submittedName>
        <fullName evidence="6">3-oxoacyl-ACP synthase</fullName>
    </submittedName>
</protein>
<keyword evidence="3" id="KW-0012">Acyltransferase</keyword>
<reference evidence="6 7" key="1">
    <citation type="submission" date="2015-06" db="EMBL/GenBank/DDBJ databases">
        <authorList>
            <person name="Ju K.-S."/>
            <person name="Doroghazi J.R."/>
            <person name="Metcalf W.W."/>
        </authorList>
    </citation>
    <scope>NUCLEOTIDE SEQUENCE [LARGE SCALE GENOMIC DNA]</scope>
    <source>
        <strain evidence="6 7">NRRL 3414</strain>
    </source>
</reference>
<dbReference type="GO" id="GO:0006633">
    <property type="term" value="P:fatty acid biosynthetic process"/>
    <property type="evidence" value="ECO:0007669"/>
    <property type="project" value="InterPro"/>
</dbReference>
<dbReference type="AlphaFoldDB" id="A0A0J7Z830"/>
<dbReference type="InterPro" id="IPR016039">
    <property type="entry name" value="Thiolase-like"/>
</dbReference>
<dbReference type="PANTHER" id="PTHR11712">
    <property type="entry name" value="POLYKETIDE SYNTHASE-RELATED"/>
    <property type="match status" value="1"/>
</dbReference>
<dbReference type="FunFam" id="3.40.47.10:FF:000018">
    <property type="entry name" value="3-oxoacyl-[acyl-carrier-protein] synthase 2"/>
    <property type="match status" value="1"/>
</dbReference>
<evidence type="ECO:0000259" key="5">
    <source>
        <dbReference type="PROSITE" id="PS52004"/>
    </source>
</evidence>
<dbReference type="PATRIC" id="fig|1938.3.peg.4582"/>
<dbReference type="SUPFAM" id="SSF53901">
    <property type="entry name" value="Thiolase-like"/>
    <property type="match status" value="2"/>
</dbReference>
<dbReference type="OrthoDB" id="9808669at2"/>
<gene>
    <name evidence="6" type="ORF">ACM01_23755</name>
</gene>
<dbReference type="RefSeq" id="WP_048583358.1">
    <property type="nucleotide sequence ID" value="NZ_LFNT01000028.1"/>
</dbReference>
<sequence>MTVGADIAVTGVGLVTPAGTCTADNWAAVCAGRPTAALDPVLEGNPVRLSCRVPGFDADALLGARRALRLDRFVQFALVAAQEAVADAGLDPASWDGARVGVVMGSADGGPGTVEEQHLVLITEEARRVSPLLLPMQLPNMLAGQLAIALGATGPNLVVATACASGATAIGTARDLLALNRCDIVLAGGSEAMITPLVMAGFAQMGALSAREDDPDSASRPFDAGRDGFVAAEGAGVLVLERTADARARAARVRGRVVGYGASADAHHMTSPHPEGVGAESAVRAALADAGAAPADVGHVNAHGTSTPLNDLAEGRMLSRVLTGSPLVTSTKGVTGHLLGAAGAVEAALTVLALEQGVVPPTAGLSALDPRLDIEVATAATATRADLALSNSFGFGGQNAVLAIAAA</sequence>
<dbReference type="Pfam" id="PF02801">
    <property type="entry name" value="Ketoacyl-synt_C"/>
    <property type="match status" value="1"/>
</dbReference>
<keyword evidence="2 4" id="KW-0808">Transferase</keyword>
<dbReference type="PROSITE" id="PS00606">
    <property type="entry name" value="KS3_1"/>
    <property type="match status" value="1"/>
</dbReference>
<organism evidence="6 7">
    <name type="scientific">Streptomyces viridochromogenes</name>
    <dbReference type="NCBI Taxonomy" id="1938"/>
    <lineage>
        <taxon>Bacteria</taxon>
        <taxon>Bacillati</taxon>
        <taxon>Actinomycetota</taxon>
        <taxon>Actinomycetes</taxon>
        <taxon>Kitasatosporales</taxon>
        <taxon>Streptomycetaceae</taxon>
        <taxon>Streptomyces</taxon>
    </lineage>
</organism>
<dbReference type="InterPro" id="IPR014031">
    <property type="entry name" value="Ketoacyl_synth_C"/>
</dbReference>
<dbReference type="SMART" id="SM00825">
    <property type="entry name" value="PKS_KS"/>
    <property type="match status" value="1"/>
</dbReference>
<dbReference type="InterPro" id="IPR020841">
    <property type="entry name" value="PKS_Beta-ketoAc_synthase_dom"/>
</dbReference>
<dbReference type="EMBL" id="LFNT01000028">
    <property type="protein sequence ID" value="KMS72356.1"/>
    <property type="molecule type" value="Genomic_DNA"/>
</dbReference>
<evidence type="ECO:0000256" key="3">
    <source>
        <dbReference type="ARBA" id="ARBA00023315"/>
    </source>
</evidence>